<feature type="domain" description="SigF-like NTF2-like" evidence="2">
    <location>
        <begin position="1"/>
        <end position="174"/>
    </location>
</feature>
<keyword evidence="1" id="KW-1133">Transmembrane helix</keyword>
<accession>A0A1M8A952</accession>
<protein>
    <recommendedName>
        <fullName evidence="2">SigF-like NTF2-like domain-containing protein</fullName>
    </recommendedName>
</protein>
<dbReference type="PANTHER" id="PTHR35393">
    <property type="entry name" value="CHROMOSOME 1, WHOLE GENOME SHOTGUN SEQUENCE"/>
    <property type="match status" value="1"/>
</dbReference>
<proteinExistence type="predicted"/>
<reference evidence="4" key="1">
    <citation type="journal article" date="2017" name="Nucleic Acids Res.">
        <title>Proteogenomics produces comprehensive and highly accurate protein-coding gene annotation in a complete genome assembly of Malassezia sympodialis.</title>
        <authorList>
            <person name="Zhu Y."/>
            <person name="Engstroem P.G."/>
            <person name="Tellgren-Roth C."/>
            <person name="Baudo C.D."/>
            <person name="Kennell J.C."/>
            <person name="Sun S."/>
            <person name="Billmyre R.B."/>
            <person name="Schroeder M.S."/>
            <person name="Andersson A."/>
            <person name="Holm T."/>
            <person name="Sigurgeirsson B."/>
            <person name="Wu G."/>
            <person name="Sankaranarayanan S.R."/>
            <person name="Siddharthan R."/>
            <person name="Sanyal K."/>
            <person name="Lundeberg J."/>
            <person name="Nystedt B."/>
            <person name="Boekhout T."/>
            <person name="Dawson T.L. Jr."/>
            <person name="Heitman J."/>
            <person name="Scheynius A."/>
            <person name="Lehtioe J."/>
        </authorList>
    </citation>
    <scope>NUCLEOTIDE SEQUENCE [LARGE SCALE GENOMIC DNA]</scope>
    <source>
        <strain evidence="4">ATCC 42132</strain>
    </source>
</reference>
<evidence type="ECO:0000313" key="4">
    <source>
        <dbReference type="Proteomes" id="UP000186303"/>
    </source>
</evidence>
<dbReference type="OrthoDB" id="2344312at2759"/>
<dbReference type="InterPro" id="IPR057514">
    <property type="entry name" value="NTF2_SigF"/>
</dbReference>
<evidence type="ECO:0000259" key="2">
    <source>
        <dbReference type="Pfam" id="PF24840"/>
    </source>
</evidence>
<dbReference type="AlphaFoldDB" id="A0A1M8A952"/>
<dbReference type="STRING" id="1230383.A0A1M8A952"/>
<evidence type="ECO:0000313" key="3">
    <source>
        <dbReference type="EMBL" id="SHO78982.1"/>
    </source>
</evidence>
<gene>
    <name evidence="3" type="ORF">MSYG_3331</name>
</gene>
<dbReference type="EMBL" id="LT671825">
    <property type="protein sequence ID" value="SHO78982.1"/>
    <property type="molecule type" value="Genomic_DNA"/>
</dbReference>
<keyword evidence="1" id="KW-0472">Membrane</keyword>
<evidence type="ECO:0000256" key="1">
    <source>
        <dbReference type="SAM" id="Phobius"/>
    </source>
</evidence>
<organism evidence="3 4">
    <name type="scientific">Malassezia sympodialis (strain ATCC 42132)</name>
    <name type="common">Atopic eczema-associated yeast</name>
    <dbReference type="NCBI Taxonomy" id="1230383"/>
    <lineage>
        <taxon>Eukaryota</taxon>
        <taxon>Fungi</taxon>
        <taxon>Dikarya</taxon>
        <taxon>Basidiomycota</taxon>
        <taxon>Ustilaginomycotina</taxon>
        <taxon>Malasseziomycetes</taxon>
        <taxon>Malasseziales</taxon>
        <taxon>Malasseziaceae</taxon>
        <taxon>Malassezia</taxon>
    </lineage>
</organism>
<dbReference type="VEuPathDB" id="FungiDB:MSYG_3331"/>
<dbReference type="OMA" id="MQRYFAP"/>
<feature type="transmembrane region" description="Helical" evidence="1">
    <location>
        <begin position="156"/>
        <end position="176"/>
    </location>
</feature>
<keyword evidence="4" id="KW-1185">Reference proteome</keyword>
<name>A0A1M8A952_MALS4</name>
<dbReference type="PANTHER" id="PTHR35393:SF1">
    <property type="entry name" value="SNOAL-LIKE DOMAIN-CONTAINING PROTEIN"/>
    <property type="match status" value="1"/>
</dbReference>
<sequence length="182" mass="20827">MENPLKEIDGIVKGLVRAKDATQQRECLQKYYTENASFDHPMCAVASSKNSRDSGLLQIYQWLRIMFMDTLIEVHSTAYDEKNQRIYVDATQTLRCNLSFIRALLAPKARLLVVLTLVQGNDKKFYISRQEDLYAVQEMPGAVHSIVQQSIIMIKLIVGLLIMFYVALFQFFGIWVPKSVSA</sequence>
<dbReference type="Pfam" id="PF24840">
    <property type="entry name" value="NTF2_SigF"/>
    <property type="match status" value="1"/>
</dbReference>
<dbReference type="Proteomes" id="UP000186303">
    <property type="component" value="Chromosome 5"/>
</dbReference>
<keyword evidence="1" id="KW-0812">Transmembrane</keyword>